<dbReference type="InterPro" id="IPR050773">
    <property type="entry name" value="CbxX/CfxQ_RuBisCO_ESX"/>
</dbReference>
<keyword evidence="2" id="KW-0547">Nucleotide-binding</keyword>
<proteinExistence type="inferred from homology"/>
<protein>
    <submittedName>
        <fullName evidence="5">ATPase AAA family</fullName>
    </submittedName>
</protein>
<dbReference type="InterPro" id="IPR003593">
    <property type="entry name" value="AAA+_ATPase"/>
</dbReference>
<accession>E0S311</accession>
<comment type="similarity">
    <text evidence="1">Belongs to the CbxX/CfxQ family.</text>
</comment>
<dbReference type="InterPro" id="IPR000641">
    <property type="entry name" value="CbxX/CfxQ"/>
</dbReference>
<dbReference type="FunFam" id="3.40.50.300:FF:000216">
    <property type="entry name" value="Type VII secretion ATPase EccA"/>
    <property type="match status" value="1"/>
</dbReference>
<dbReference type="HOGENOM" id="CLU_023990_0_0_9"/>
<evidence type="ECO:0000313" key="6">
    <source>
        <dbReference type="Proteomes" id="UP000001299"/>
    </source>
</evidence>
<evidence type="ECO:0000256" key="3">
    <source>
        <dbReference type="ARBA" id="ARBA00022840"/>
    </source>
</evidence>
<sequence>MNFYNVLVTYESTSIPFVNEDRKLTYDSSTPGEKEACYRRVAALNEELGIKCTSNKSTSIFVHCVTNNTLCVAFAIDLEHGSLQGAKKYLSEYIYKNFDVVNIKYSEQNEFAVEDFCKLLYGGTRKDLLKPAHEIIEELGLDYFGNNQYKIKEEMLEDKKISLKEARRKATKILADKSLMDEIERIYSEDNTKKYYGNPVHYEVIASNKAAADDIINVLTLSLKSNKRLLGKRISRISEITNLCYDEEDVENIFSNARGGAVVIDMSGSEEDHGNYASSYHEVIDYFTAQAEKYQLNTLFIFVELTNHPGFSKPLLSKMQENMDIVELREGSASRNVVKDFIKEECKRRGLKTQDEDVEQSLSEGDLFTVGEAYVAVNTLYKDSLKNTWYKAYKKVSCVAIEADECHEEAYEKLMKMVGLSEVKKIIGNIIDAEKIRKMRSQMGIDNNKQSMHMIFTGNPGSAKTTVARLLAEILYKEGVTESDTFIECGRADLVGKYVGWTARTVRAKFREAKGGVLFIDEAYSLVDDSNTFGDEAINTIVQEMENNREETIVIFAGYPEKMKSFLDKNEGLRSRIAFHVDFPDYNADELCEILELMAKQKGYSLSDDAKKKCQDIFLEVCTKPEFGNGRFVRTLLEQAEMAQASRILKENKGKKIKRDLLNEMKAEDFEVNASKCTKETKKIGFSVDC</sequence>
<dbReference type="Pfam" id="PF00004">
    <property type="entry name" value="AAA"/>
    <property type="match status" value="1"/>
</dbReference>
<keyword evidence="3" id="KW-0067">ATP-binding</keyword>
<dbReference type="Gene3D" id="3.40.50.300">
    <property type="entry name" value="P-loop containing nucleotide triphosphate hydrolases"/>
    <property type="match status" value="1"/>
</dbReference>
<keyword evidence="6" id="KW-1185">Reference proteome</keyword>
<evidence type="ECO:0000256" key="2">
    <source>
        <dbReference type="ARBA" id="ARBA00022741"/>
    </source>
</evidence>
<dbReference type="PANTHER" id="PTHR43392:SF2">
    <property type="entry name" value="AAA-TYPE ATPASE FAMILY PROTEIN _ ANKYRIN REPEAT FAMILY PROTEIN"/>
    <property type="match status" value="1"/>
</dbReference>
<dbReference type="KEGG" id="bpb:bpr_III105"/>
<evidence type="ECO:0000256" key="1">
    <source>
        <dbReference type="ARBA" id="ARBA00010378"/>
    </source>
</evidence>
<dbReference type="RefSeq" id="WP_013282443.1">
    <property type="nucleotide sequence ID" value="NC_014388.1"/>
</dbReference>
<dbReference type="EMBL" id="CP001811">
    <property type="protein sequence ID" value="ADL35793.1"/>
    <property type="molecule type" value="Genomic_DNA"/>
</dbReference>
<dbReference type="PANTHER" id="PTHR43392">
    <property type="entry name" value="AAA-TYPE ATPASE FAMILY PROTEIN / ANKYRIN REPEAT FAMILY PROTEIN"/>
    <property type="match status" value="1"/>
</dbReference>
<dbReference type="InterPro" id="IPR041627">
    <property type="entry name" value="AAA_lid_6"/>
</dbReference>
<dbReference type="GO" id="GO:0016887">
    <property type="term" value="F:ATP hydrolysis activity"/>
    <property type="evidence" value="ECO:0007669"/>
    <property type="project" value="InterPro"/>
</dbReference>
<feature type="domain" description="AAA+ ATPase" evidence="4">
    <location>
        <begin position="450"/>
        <end position="585"/>
    </location>
</feature>
<dbReference type="SMART" id="SM00382">
    <property type="entry name" value="AAA"/>
    <property type="match status" value="1"/>
</dbReference>
<organism evidence="5 6">
    <name type="scientific">Butyrivibrio proteoclasticus (strain ATCC 51982 / DSM 14932 / B316)</name>
    <name type="common">Clostridium proteoclasticum</name>
    <dbReference type="NCBI Taxonomy" id="515622"/>
    <lineage>
        <taxon>Bacteria</taxon>
        <taxon>Bacillati</taxon>
        <taxon>Bacillota</taxon>
        <taxon>Clostridia</taxon>
        <taxon>Lachnospirales</taxon>
        <taxon>Lachnospiraceae</taxon>
        <taxon>Butyrivibrio</taxon>
    </lineage>
</organism>
<reference evidence="5 6" key="1">
    <citation type="journal article" date="2010" name="PLoS ONE">
        <title>The glycobiome of the rumen bacterium Butyrivibrio proteoclasticus B316(T) highlights adaptation to a polysaccharide-rich environment.</title>
        <authorList>
            <person name="Kelly W.J."/>
            <person name="Leahy S.C."/>
            <person name="Altermann E."/>
            <person name="Yeoman C.J."/>
            <person name="Dunne J.C."/>
            <person name="Kong Z."/>
            <person name="Pacheco D.M."/>
            <person name="Li D."/>
            <person name="Noel S.J."/>
            <person name="Moon C.D."/>
            <person name="Cookson A.L."/>
            <person name="Attwood G.T."/>
        </authorList>
    </citation>
    <scope>NUCLEOTIDE SEQUENCE [LARGE SCALE GENOMIC DNA]</scope>
    <source>
        <strain evidence="6">ATCC 51982 / DSM 14932 / B316</strain>
    </source>
</reference>
<dbReference type="Proteomes" id="UP000001299">
    <property type="component" value="Chromosome 2"/>
</dbReference>
<dbReference type="Gene3D" id="1.10.8.60">
    <property type="match status" value="1"/>
</dbReference>
<dbReference type="InterPro" id="IPR003959">
    <property type="entry name" value="ATPase_AAA_core"/>
</dbReference>
<dbReference type="Pfam" id="PF17866">
    <property type="entry name" value="AAA_lid_6"/>
    <property type="match status" value="1"/>
</dbReference>
<evidence type="ECO:0000313" key="5">
    <source>
        <dbReference type="EMBL" id="ADL35793.1"/>
    </source>
</evidence>
<dbReference type="PRINTS" id="PR00819">
    <property type="entry name" value="CBXCFQXSUPER"/>
</dbReference>
<dbReference type="eggNOG" id="COG0464">
    <property type="taxonomic scope" value="Bacteria"/>
</dbReference>
<dbReference type="STRING" id="515622.bpr_III105"/>
<name>E0S311_BUTPB</name>
<dbReference type="GO" id="GO:0005524">
    <property type="term" value="F:ATP binding"/>
    <property type="evidence" value="ECO:0007669"/>
    <property type="project" value="UniProtKB-KW"/>
</dbReference>
<dbReference type="AlphaFoldDB" id="E0S311"/>
<evidence type="ECO:0000259" key="4">
    <source>
        <dbReference type="SMART" id="SM00382"/>
    </source>
</evidence>
<dbReference type="CDD" id="cd00009">
    <property type="entry name" value="AAA"/>
    <property type="match status" value="1"/>
</dbReference>
<dbReference type="SUPFAM" id="SSF52540">
    <property type="entry name" value="P-loop containing nucleoside triphosphate hydrolases"/>
    <property type="match status" value="1"/>
</dbReference>
<gene>
    <name evidence="5" type="ordered locus">bpr_III105</name>
</gene>
<dbReference type="InterPro" id="IPR027417">
    <property type="entry name" value="P-loop_NTPase"/>
</dbReference>